<evidence type="ECO:0000313" key="3">
    <source>
        <dbReference type="Proteomes" id="UP000499080"/>
    </source>
</evidence>
<feature type="compositionally biased region" description="Basic residues" evidence="1">
    <location>
        <begin position="52"/>
        <end position="63"/>
    </location>
</feature>
<feature type="compositionally biased region" description="Polar residues" evidence="1">
    <location>
        <begin position="16"/>
        <end position="28"/>
    </location>
</feature>
<comment type="caution">
    <text evidence="2">The sequence shown here is derived from an EMBL/GenBank/DDBJ whole genome shotgun (WGS) entry which is preliminary data.</text>
</comment>
<organism evidence="2 3">
    <name type="scientific">Araneus ventricosus</name>
    <name type="common">Orbweaver spider</name>
    <name type="synonym">Epeira ventricosa</name>
    <dbReference type="NCBI Taxonomy" id="182803"/>
    <lineage>
        <taxon>Eukaryota</taxon>
        <taxon>Metazoa</taxon>
        <taxon>Ecdysozoa</taxon>
        <taxon>Arthropoda</taxon>
        <taxon>Chelicerata</taxon>
        <taxon>Arachnida</taxon>
        <taxon>Araneae</taxon>
        <taxon>Araneomorphae</taxon>
        <taxon>Entelegynae</taxon>
        <taxon>Araneoidea</taxon>
        <taxon>Araneidae</taxon>
        <taxon>Araneus</taxon>
    </lineage>
</organism>
<feature type="compositionally biased region" description="Basic and acidic residues" evidence="1">
    <location>
        <begin position="29"/>
        <end position="39"/>
    </location>
</feature>
<reference evidence="2 3" key="1">
    <citation type="journal article" date="2019" name="Sci. Rep.">
        <title>Orb-weaving spider Araneus ventricosus genome elucidates the spidroin gene catalogue.</title>
        <authorList>
            <person name="Kono N."/>
            <person name="Nakamura H."/>
            <person name="Ohtoshi R."/>
            <person name="Moran D.A.P."/>
            <person name="Shinohara A."/>
            <person name="Yoshida Y."/>
            <person name="Fujiwara M."/>
            <person name="Mori M."/>
            <person name="Tomita M."/>
            <person name="Arakawa K."/>
        </authorList>
    </citation>
    <scope>NUCLEOTIDE SEQUENCE [LARGE SCALE GENOMIC DNA]</scope>
</reference>
<evidence type="ECO:0000313" key="2">
    <source>
        <dbReference type="EMBL" id="GBN53867.1"/>
    </source>
</evidence>
<protein>
    <submittedName>
        <fullName evidence="2">Uncharacterized protein</fullName>
    </submittedName>
</protein>
<gene>
    <name evidence="2" type="ORF">AVEN_247782_1</name>
</gene>
<dbReference type="Proteomes" id="UP000499080">
    <property type="component" value="Unassembled WGS sequence"/>
</dbReference>
<dbReference type="AlphaFoldDB" id="A0A4Y2PUD7"/>
<proteinExistence type="predicted"/>
<accession>A0A4Y2PUD7</accession>
<evidence type="ECO:0000256" key="1">
    <source>
        <dbReference type="SAM" id="MobiDB-lite"/>
    </source>
</evidence>
<feature type="region of interest" description="Disordered" evidence="1">
    <location>
        <begin position="1"/>
        <end position="108"/>
    </location>
</feature>
<sequence>MMNKNDEEETRLRLSLSCNKAYGTNTNDRSSDSPAEKGTNRTGWSHPLRPQPHLRLHPHHHNKPATDLPDENLSGVQIRATTTRKNHGDPSPTRSQSAAPALSPFNKTQNTFYKRTQNTIYKILSYKQTKNGIIT</sequence>
<dbReference type="EMBL" id="BGPR01011968">
    <property type="protein sequence ID" value="GBN53867.1"/>
    <property type="molecule type" value="Genomic_DNA"/>
</dbReference>
<name>A0A4Y2PUD7_ARAVE</name>
<keyword evidence="3" id="KW-1185">Reference proteome</keyword>